<evidence type="ECO:0000259" key="1">
    <source>
        <dbReference type="Pfam" id="PF00151"/>
    </source>
</evidence>
<sequence>TEVCFERLGCFRDDAPWAGIFVDVIHTDAAPMIPNLGFGMSQTRGSTANKCFPCPSEGCPQ</sequence>
<dbReference type="Gene3D" id="3.40.50.1820">
    <property type="entry name" value="alpha/beta hydrolase"/>
    <property type="match status" value="1"/>
</dbReference>
<accession>Q9TS81</accession>
<dbReference type="SUPFAM" id="SSF53474">
    <property type="entry name" value="alpha/beta-Hydrolases"/>
    <property type="match status" value="1"/>
</dbReference>
<organism>
    <name type="scientific">Camelus dromedarius</name>
    <name type="common">Dromedary</name>
    <name type="synonym">Arabian camel</name>
    <dbReference type="NCBI Taxonomy" id="9838"/>
    <lineage>
        <taxon>Eukaryota</taxon>
        <taxon>Metazoa</taxon>
        <taxon>Chordata</taxon>
        <taxon>Craniata</taxon>
        <taxon>Vertebrata</taxon>
        <taxon>Euteleostomi</taxon>
        <taxon>Mammalia</taxon>
        <taxon>Eutheria</taxon>
        <taxon>Laurasiatheria</taxon>
        <taxon>Artiodactyla</taxon>
        <taxon>Tylopoda</taxon>
        <taxon>Camelidae</taxon>
        <taxon>Camelus</taxon>
    </lineage>
</organism>
<dbReference type="InterPro" id="IPR013818">
    <property type="entry name" value="Lipase"/>
</dbReference>
<dbReference type="Pfam" id="PF00151">
    <property type="entry name" value="Lipase"/>
    <property type="match status" value="1"/>
</dbReference>
<dbReference type="GO" id="GO:0004806">
    <property type="term" value="F:triacylglycerol lipase activity"/>
    <property type="evidence" value="ECO:0007669"/>
    <property type="project" value="UniProtKB-EC"/>
</dbReference>
<name>Q9TS81_CAMDR</name>
<protein>
    <submittedName>
        <fullName>Glycerol ester HYDROLAS</fullName>
        <ecNumber>3.1.1.3</ecNumber>
    </submittedName>
</protein>
<feature type="domain" description="Lipase" evidence="1">
    <location>
        <begin position="21"/>
        <end position="45"/>
    </location>
</feature>
<proteinExistence type="predicted"/>
<dbReference type="InterPro" id="IPR029058">
    <property type="entry name" value="AB_hydrolase_fold"/>
</dbReference>
<dbReference type="EC" id="3.1.1.3"/>
<dbReference type="AlphaFoldDB" id="Q9TS81"/>
<reference key="1">
    <citation type="journal article" date="1994" name="Biochim. Biophys. Acta">
        <title>Dromedary pancreatic lipase: purification and structural properties.</title>
        <authorList>
            <person name="Mejdoub H."/>
            <person name="Reinbolt J."/>
            <person name="Gargouri Y."/>
        </authorList>
    </citation>
    <scope>PROTEIN SEQUENCE</scope>
</reference>